<sequence length="250" mass="28634">MLKDHVLRISELLYCATELSPEEFRRHGRKIIRLIEVTGFSSPTLSVSQNLVFSQKRLPVTHWKLREYHCICLRLVKRESGKSVYFDLLRMLQARHGDLDDTLKARTNSLLVRLSSNFVGGQSSVATMSLPGQISLPGKSRQLLAQDITTCAQPPAAMWITMPPPDAFPPSTAQSFRRRRQRLPFLVPEVTTRPRKRSRPIDERENQTPSPELASITYAYKPPRLTKKFGIFCTGKSSMHQHRPPRLRAY</sequence>
<keyword evidence="3" id="KW-1185">Reference proteome</keyword>
<dbReference type="Proteomes" id="UP000620124">
    <property type="component" value="Unassembled WGS sequence"/>
</dbReference>
<accession>A0A8H6U0L6</accession>
<dbReference type="EMBL" id="JACAZI010000041">
    <property type="protein sequence ID" value="KAF7326691.1"/>
    <property type="molecule type" value="Genomic_DNA"/>
</dbReference>
<comment type="caution">
    <text evidence="2">The sequence shown here is derived from an EMBL/GenBank/DDBJ whole genome shotgun (WGS) entry which is preliminary data.</text>
</comment>
<dbReference type="OrthoDB" id="2793736at2759"/>
<evidence type="ECO:0000256" key="1">
    <source>
        <dbReference type="SAM" id="MobiDB-lite"/>
    </source>
</evidence>
<name>A0A8H6U0L6_9AGAR</name>
<gene>
    <name evidence="2" type="ORF">MVEN_02606300</name>
</gene>
<protein>
    <submittedName>
        <fullName evidence="2">Uncharacterized protein</fullName>
    </submittedName>
</protein>
<feature type="region of interest" description="Disordered" evidence="1">
    <location>
        <begin position="179"/>
        <end position="212"/>
    </location>
</feature>
<dbReference type="AlphaFoldDB" id="A0A8H6U0L6"/>
<reference evidence="2" key="1">
    <citation type="submission" date="2020-05" db="EMBL/GenBank/DDBJ databases">
        <title>Mycena genomes resolve the evolution of fungal bioluminescence.</title>
        <authorList>
            <person name="Tsai I.J."/>
        </authorList>
    </citation>
    <scope>NUCLEOTIDE SEQUENCE</scope>
    <source>
        <strain evidence="2">CCC161011</strain>
    </source>
</reference>
<evidence type="ECO:0000313" key="2">
    <source>
        <dbReference type="EMBL" id="KAF7326691.1"/>
    </source>
</evidence>
<organism evidence="2 3">
    <name type="scientific">Mycena venus</name>
    <dbReference type="NCBI Taxonomy" id="2733690"/>
    <lineage>
        <taxon>Eukaryota</taxon>
        <taxon>Fungi</taxon>
        <taxon>Dikarya</taxon>
        <taxon>Basidiomycota</taxon>
        <taxon>Agaricomycotina</taxon>
        <taxon>Agaricomycetes</taxon>
        <taxon>Agaricomycetidae</taxon>
        <taxon>Agaricales</taxon>
        <taxon>Marasmiineae</taxon>
        <taxon>Mycenaceae</taxon>
        <taxon>Mycena</taxon>
    </lineage>
</organism>
<evidence type="ECO:0000313" key="3">
    <source>
        <dbReference type="Proteomes" id="UP000620124"/>
    </source>
</evidence>
<proteinExistence type="predicted"/>